<dbReference type="AlphaFoldDB" id="A0A0H2VGM4"/>
<dbReference type="Proteomes" id="UP000001411">
    <property type="component" value="Chromosome"/>
</dbReference>
<accession>A0A0H2VGM4</accession>
<protein>
    <submittedName>
        <fullName evidence="1">Uncharacterized protein</fullName>
    </submittedName>
</protein>
<proteinExistence type="predicted"/>
<name>A0A0H2VGM4_STAES</name>
<reference evidence="1 2" key="1">
    <citation type="journal article" date="2003" name="Mol. Microbiol.">
        <title>Genome-based analysis of virulence genes in a non-biofilm-forming Staphylococcus epidermidis strain (ATCC 12228).</title>
        <authorList>
            <person name="Zhang Y.Q."/>
            <person name="Ren S.X."/>
            <person name="Li H.L."/>
            <person name="Wang Y.X."/>
            <person name="Fu G."/>
            <person name="Yang J."/>
            <person name="Qin Z.Q."/>
            <person name="Miao Y.G."/>
            <person name="Wang W.Y."/>
            <person name="Chen R.S."/>
            <person name="Shen Y."/>
            <person name="Chen Z."/>
            <person name="Yuan Z.H."/>
            <person name="Zhao G.P."/>
            <person name="Qu D."/>
            <person name="Danchin A."/>
            <person name="Wen Y.M."/>
        </authorList>
    </citation>
    <scope>NUCLEOTIDE SEQUENCE [LARGE SCALE GENOMIC DNA]</scope>
    <source>
        <strain evidence="2">ATCC 12228 / FDA PCI 1200</strain>
    </source>
</reference>
<gene>
    <name evidence="1" type="ordered locus">SE_1316</name>
</gene>
<dbReference type="KEGG" id="sep:SE_1316"/>
<evidence type="ECO:0000313" key="1">
    <source>
        <dbReference type="EMBL" id="AAO04915.1"/>
    </source>
</evidence>
<sequence length="33" mass="4023">MSKINRDEYLADIHSSYKVNYNNIDNHFNTLRH</sequence>
<evidence type="ECO:0000313" key="2">
    <source>
        <dbReference type="Proteomes" id="UP000001411"/>
    </source>
</evidence>
<organism evidence="1 2">
    <name type="scientific">Staphylococcus epidermidis (strain ATCC 12228 / FDA PCI 1200)</name>
    <dbReference type="NCBI Taxonomy" id="176280"/>
    <lineage>
        <taxon>Bacteria</taxon>
        <taxon>Bacillati</taxon>
        <taxon>Bacillota</taxon>
        <taxon>Bacilli</taxon>
        <taxon>Bacillales</taxon>
        <taxon>Staphylococcaceae</taxon>
        <taxon>Staphylococcus</taxon>
    </lineage>
</organism>
<dbReference type="EMBL" id="AE015929">
    <property type="protein sequence ID" value="AAO04915.1"/>
    <property type="molecule type" value="Genomic_DNA"/>
</dbReference>
<dbReference type="HOGENOM" id="CLU_3383925_0_0_9"/>